<protein>
    <submittedName>
        <fullName evidence="1">Uncharacterized protein</fullName>
    </submittedName>
</protein>
<evidence type="ECO:0000313" key="2">
    <source>
        <dbReference type="Proteomes" id="UP000188268"/>
    </source>
</evidence>
<dbReference type="AlphaFoldDB" id="A0A1R3IG45"/>
<comment type="caution">
    <text evidence="1">The sequence shown here is derived from an EMBL/GenBank/DDBJ whole genome shotgun (WGS) entry which is preliminary data.</text>
</comment>
<sequence length="26" mass="2959">MEAHFSHDFLFSQVPPSCLVCWAHLG</sequence>
<dbReference type="Proteomes" id="UP000188268">
    <property type="component" value="Unassembled WGS sequence"/>
</dbReference>
<dbReference type="EMBL" id="AWWV01010126">
    <property type="protein sequence ID" value="OMO81562.1"/>
    <property type="molecule type" value="Genomic_DNA"/>
</dbReference>
<evidence type="ECO:0000313" key="1">
    <source>
        <dbReference type="EMBL" id="OMO81562.1"/>
    </source>
</evidence>
<reference evidence="1 2" key="1">
    <citation type="submission" date="2013-09" db="EMBL/GenBank/DDBJ databases">
        <title>Corchorus capsularis genome sequencing.</title>
        <authorList>
            <person name="Alam M."/>
            <person name="Haque M.S."/>
            <person name="Islam M.S."/>
            <person name="Emdad E.M."/>
            <person name="Islam M.M."/>
            <person name="Ahmed B."/>
            <person name="Halim A."/>
            <person name="Hossen Q.M.M."/>
            <person name="Hossain M.Z."/>
            <person name="Ahmed R."/>
            <person name="Khan M.M."/>
            <person name="Islam R."/>
            <person name="Rashid M.M."/>
            <person name="Khan S.A."/>
            <person name="Rahman M.S."/>
            <person name="Alam M."/>
        </authorList>
    </citation>
    <scope>NUCLEOTIDE SEQUENCE [LARGE SCALE GENOMIC DNA]</scope>
    <source>
        <strain evidence="2">cv. CVL-1</strain>
        <tissue evidence="1">Whole seedling</tissue>
    </source>
</reference>
<gene>
    <name evidence="1" type="ORF">CCACVL1_12362</name>
</gene>
<proteinExistence type="predicted"/>
<dbReference type="Gramene" id="OMO81562">
    <property type="protein sequence ID" value="OMO81562"/>
    <property type="gene ID" value="CCACVL1_12362"/>
</dbReference>
<keyword evidence="2" id="KW-1185">Reference proteome</keyword>
<name>A0A1R3IG45_COCAP</name>
<organism evidence="1 2">
    <name type="scientific">Corchorus capsularis</name>
    <name type="common">Jute</name>
    <dbReference type="NCBI Taxonomy" id="210143"/>
    <lineage>
        <taxon>Eukaryota</taxon>
        <taxon>Viridiplantae</taxon>
        <taxon>Streptophyta</taxon>
        <taxon>Embryophyta</taxon>
        <taxon>Tracheophyta</taxon>
        <taxon>Spermatophyta</taxon>
        <taxon>Magnoliopsida</taxon>
        <taxon>eudicotyledons</taxon>
        <taxon>Gunneridae</taxon>
        <taxon>Pentapetalae</taxon>
        <taxon>rosids</taxon>
        <taxon>malvids</taxon>
        <taxon>Malvales</taxon>
        <taxon>Malvaceae</taxon>
        <taxon>Grewioideae</taxon>
        <taxon>Apeibeae</taxon>
        <taxon>Corchorus</taxon>
    </lineage>
</organism>
<accession>A0A1R3IG45</accession>